<dbReference type="InterPro" id="IPR016195">
    <property type="entry name" value="Pol/histidinol_Pase-like"/>
</dbReference>
<dbReference type="InterPro" id="IPR016667">
    <property type="entry name" value="Caps_polysacc_synth_CpsB/CapC"/>
</dbReference>
<dbReference type="EC" id="3.1.3.48" evidence="2"/>
<dbReference type="PANTHER" id="PTHR39181">
    <property type="entry name" value="TYROSINE-PROTEIN PHOSPHATASE YWQE"/>
    <property type="match status" value="1"/>
</dbReference>
<evidence type="ECO:0000256" key="2">
    <source>
        <dbReference type="ARBA" id="ARBA00013064"/>
    </source>
</evidence>
<dbReference type="Proteomes" id="UP000198916">
    <property type="component" value="Unassembled WGS sequence"/>
</dbReference>
<protein>
    <recommendedName>
        <fullName evidence="2">protein-tyrosine-phosphatase</fullName>
        <ecNumber evidence="2">3.1.3.48</ecNumber>
    </recommendedName>
</protein>
<name>A0A1H7NQ96_9SPHI</name>
<evidence type="ECO:0000256" key="4">
    <source>
        <dbReference type="ARBA" id="ARBA00051722"/>
    </source>
</evidence>
<dbReference type="SUPFAM" id="SSF89550">
    <property type="entry name" value="PHP domain-like"/>
    <property type="match status" value="1"/>
</dbReference>
<comment type="catalytic activity">
    <reaction evidence="4">
        <text>O-phospho-L-tyrosyl-[protein] + H2O = L-tyrosyl-[protein] + phosphate</text>
        <dbReference type="Rhea" id="RHEA:10684"/>
        <dbReference type="Rhea" id="RHEA-COMP:10136"/>
        <dbReference type="Rhea" id="RHEA-COMP:20101"/>
        <dbReference type="ChEBI" id="CHEBI:15377"/>
        <dbReference type="ChEBI" id="CHEBI:43474"/>
        <dbReference type="ChEBI" id="CHEBI:46858"/>
        <dbReference type="ChEBI" id="CHEBI:61978"/>
        <dbReference type="EC" id="3.1.3.48"/>
    </reaction>
</comment>
<dbReference type="Gene3D" id="3.20.20.140">
    <property type="entry name" value="Metal-dependent hydrolases"/>
    <property type="match status" value="1"/>
</dbReference>
<evidence type="ECO:0000313" key="5">
    <source>
        <dbReference type="EMBL" id="SEL25713.1"/>
    </source>
</evidence>
<dbReference type="GO" id="GO:0030145">
    <property type="term" value="F:manganese ion binding"/>
    <property type="evidence" value="ECO:0007669"/>
    <property type="project" value="InterPro"/>
</dbReference>
<dbReference type="GO" id="GO:0004725">
    <property type="term" value="F:protein tyrosine phosphatase activity"/>
    <property type="evidence" value="ECO:0007669"/>
    <property type="project" value="UniProtKB-EC"/>
</dbReference>
<accession>A0A1H7NQ96</accession>
<keyword evidence="3" id="KW-0378">Hydrolase</keyword>
<dbReference type="PANTHER" id="PTHR39181:SF1">
    <property type="entry name" value="TYROSINE-PROTEIN PHOSPHATASE YWQE"/>
    <property type="match status" value="1"/>
</dbReference>
<organism evidence="5 6">
    <name type="scientific">Parapedobacter koreensis</name>
    <dbReference type="NCBI Taxonomy" id="332977"/>
    <lineage>
        <taxon>Bacteria</taxon>
        <taxon>Pseudomonadati</taxon>
        <taxon>Bacteroidota</taxon>
        <taxon>Sphingobacteriia</taxon>
        <taxon>Sphingobacteriales</taxon>
        <taxon>Sphingobacteriaceae</taxon>
        <taxon>Parapedobacter</taxon>
    </lineage>
</organism>
<reference evidence="6" key="1">
    <citation type="submission" date="2016-10" db="EMBL/GenBank/DDBJ databases">
        <authorList>
            <person name="Varghese N."/>
            <person name="Submissions S."/>
        </authorList>
    </citation>
    <scope>NUCLEOTIDE SEQUENCE [LARGE SCALE GENOMIC DNA]</scope>
    <source>
        <strain evidence="6">Jip14</strain>
    </source>
</reference>
<proteinExistence type="inferred from homology"/>
<dbReference type="Pfam" id="PF19567">
    <property type="entry name" value="CpsB_CapC"/>
    <property type="match status" value="1"/>
</dbReference>
<dbReference type="EMBL" id="FNZR01000004">
    <property type="protein sequence ID" value="SEL25713.1"/>
    <property type="molecule type" value="Genomic_DNA"/>
</dbReference>
<dbReference type="OrthoDB" id="9788539at2"/>
<evidence type="ECO:0000256" key="1">
    <source>
        <dbReference type="ARBA" id="ARBA00005750"/>
    </source>
</evidence>
<keyword evidence="6" id="KW-1185">Reference proteome</keyword>
<comment type="similarity">
    <text evidence="1">Belongs to the metallo-dependent hydrolases superfamily. CpsB/CapC family.</text>
</comment>
<evidence type="ECO:0000256" key="3">
    <source>
        <dbReference type="ARBA" id="ARBA00022801"/>
    </source>
</evidence>
<dbReference type="AlphaFoldDB" id="A0A1H7NQ96"/>
<dbReference type="RefSeq" id="WP_090605565.1">
    <property type="nucleotide sequence ID" value="NZ_FNZR01000004.1"/>
</dbReference>
<dbReference type="STRING" id="332977.SAMN05421740_10468"/>
<gene>
    <name evidence="5" type="ORF">SAMN05421740_10468</name>
</gene>
<sequence length="246" mass="28057">MGVFTFLNKAKNDTSLGWMGVDIHSHLLPGLDDGSPDVATSVGYIERLQALGLSHFYATPHIFSDVYPNTSSTIRIALDQLTPPLPEGVTVEAAAEYMVDDTFGATWQRSYLLTLPDDHLLIEMSYMVEHPQIDRYIFDLQVKGYKVILAHPERYLFYHQRPERYQRLKELGCLFQMNLLSPTGYYNAQVQKAAQYLLKRGMVDLVGTDLHHRKHLAAIEKFVLSGEAHGLFKKNDIKNLDLFAIW</sequence>
<evidence type="ECO:0000313" key="6">
    <source>
        <dbReference type="Proteomes" id="UP000198916"/>
    </source>
</evidence>